<name>A0A7R9MUA9_9ACAR</name>
<dbReference type="OrthoDB" id="244107at2759"/>
<dbReference type="PANTHER" id="PTHR12616">
    <property type="entry name" value="VACUOLAR PROTEIN SORTING VPS41"/>
    <property type="match status" value="1"/>
</dbReference>
<dbReference type="Proteomes" id="UP000728032">
    <property type="component" value="Unassembled WGS sequence"/>
</dbReference>
<dbReference type="InterPro" id="IPR013083">
    <property type="entry name" value="Znf_RING/FYVE/PHD"/>
</dbReference>
<dbReference type="Pfam" id="PF23413">
    <property type="entry name" value="zf_RING_Vps8_fungal"/>
    <property type="match status" value="1"/>
</dbReference>
<evidence type="ECO:0000313" key="2">
    <source>
        <dbReference type="Proteomes" id="UP000728032"/>
    </source>
</evidence>
<dbReference type="GO" id="GO:0005770">
    <property type="term" value="C:late endosome"/>
    <property type="evidence" value="ECO:0007669"/>
    <property type="project" value="TreeGrafter"/>
</dbReference>
<dbReference type="EMBL" id="OC964489">
    <property type="protein sequence ID" value="CAD7665833.1"/>
    <property type="molecule type" value="Genomic_DNA"/>
</dbReference>
<keyword evidence="2" id="KW-1185">Reference proteome</keyword>
<dbReference type="SUPFAM" id="SSF57850">
    <property type="entry name" value="RING/U-box"/>
    <property type="match status" value="1"/>
</dbReference>
<gene>
    <name evidence="1" type="ORF">ONB1V03_LOCUS22390</name>
</gene>
<dbReference type="PANTHER" id="PTHR12616:SF1">
    <property type="entry name" value="VACUOLAR PROTEIN SORTING-ASSOCIATED PROTEIN 41 HOMOLOG"/>
    <property type="match status" value="1"/>
</dbReference>
<dbReference type="GO" id="GO:0009267">
    <property type="term" value="P:cellular response to starvation"/>
    <property type="evidence" value="ECO:0007669"/>
    <property type="project" value="TreeGrafter"/>
</dbReference>
<evidence type="ECO:0008006" key="3">
    <source>
        <dbReference type="Google" id="ProtNLM"/>
    </source>
</evidence>
<dbReference type="GO" id="GO:0016236">
    <property type="term" value="P:macroautophagy"/>
    <property type="evidence" value="ECO:0007669"/>
    <property type="project" value="TreeGrafter"/>
</dbReference>
<dbReference type="GO" id="GO:0034058">
    <property type="term" value="P:endosomal vesicle fusion"/>
    <property type="evidence" value="ECO:0007669"/>
    <property type="project" value="TreeGrafter"/>
</dbReference>
<dbReference type="AlphaFoldDB" id="A0A7R9MUA9"/>
<dbReference type="GO" id="GO:0030897">
    <property type="term" value="C:HOPS complex"/>
    <property type="evidence" value="ECO:0007669"/>
    <property type="project" value="TreeGrafter"/>
</dbReference>
<evidence type="ECO:0000313" key="1">
    <source>
        <dbReference type="EMBL" id="CAD7665833.1"/>
    </source>
</evidence>
<organism evidence="1">
    <name type="scientific">Oppiella nova</name>
    <dbReference type="NCBI Taxonomy" id="334625"/>
    <lineage>
        <taxon>Eukaryota</taxon>
        <taxon>Metazoa</taxon>
        <taxon>Ecdysozoa</taxon>
        <taxon>Arthropoda</taxon>
        <taxon>Chelicerata</taxon>
        <taxon>Arachnida</taxon>
        <taxon>Acari</taxon>
        <taxon>Acariformes</taxon>
        <taxon>Sarcoptiformes</taxon>
        <taxon>Oribatida</taxon>
        <taxon>Brachypylina</taxon>
        <taxon>Oppioidea</taxon>
        <taxon>Oppiidae</taxon>
        <taxon>Oppiella</taxon>
    </lineage>
</organism>
<dbReference type="GO" id="GO:0006623">
    <property type="term" value="P:protein targeting to vacuole"/>
    <property type="evidence" value="ECO:0007669"/>
    <property type="project" value="InterPro"/>
</dbReference>
<sequence>MQALVKILQDYNLQTELEDGCRRVLVSDCYSLLQKLNRQHRRGVAIEDDYLCQGCQRKIFAREISYASDIIVFNCRHIFHENCLLATTGEFVCVICSAQQKSEFRIS</sequence>
<reference evidence="1" key="1">
    <citation type="submission" date="2020-11" db="EMBL/GenBank/DDBJ databases">
        <authorList>
            <person name="Tran Van P."/>
        </authorList>
    </citation>
    <scope>NUCLEOTIDE SEQUENCE</scope>
</reference>
<accession>A0A7R9MUA9</accession>
<dbReference type="InterPro" id="IPR045111">
    <property type="entry name" value="Vps41/Vps8"/>
</dbReference>
<proteinExistence type="predicted"/>
<dbReference type="Gene3D" id="3.30.40.10">
    <property type="entry name" value="Zinc/RING finger domain, C3HC4 (zinc finger)"/>
    <property type="match status" value="1"/>
</dbReference>
<protein>
    <recommendedName>
        <fullName evidence="3">RING-type domain-containing protein</fullName>
    </recommendedName>
</protein>
<dbReference type="EMBL" id="CAJPVJ010049664">
    <property type="protein sequence ID" value="CAG2182969.1"/>
    <property type="molecule type" value="Genomic_DNA"/>
</dbReference>